<evidence type="ECO:0000259" key="2">
    <source>
        <dbReference type="Pfam" id="PF00144"/>
    </source>
</evidence>
<evidence type="ECO:0000313" key="3">
    <source>
        <dbReference type="EMBL" id="SEF79423.1"/>
    </source>
</evidence>
<name>A0A1H5UWM9_9FLAO</name>
<keyword evidence="1" id="KW-0732">Signal</keyword>
<reference evidence="4" key="1">
    <citation type="submission" date="2016-10" db="EMBL/GenBank/DDBJ databases">
        <authorList>
            <person name="Varghese N."/>
            <person name="Submissions S."/>
        </authorList>
    </citation>
    <scope>NUCLEOTIDE SEQUENCE [LARGE SCALE GENOMIC DNA]</scope>
    <source>
        <strain evidence="4">DSM 21580</strain>
    </source>
</reference>
<dbReference type="Pfam" id="PF00144">
    <property type="entry name" value="Beta-lactamase"/>
    <property type="match status" value="1"/>
</dbReference>
<sequence length="333" mass="38511">MRVLNSLLFFLIFFRISSAQNIHFTPEKISELNTVLDNHNSRAFIIYQNGKIINEKYFGKTISKRKDFDEYSPWYWASASKSLCAVLLGIAQQKGFLNVQDPVSKYLGQHWSAMPETQENKIKIIHLLSMDSGLDYISDKNCNAANCLKYKDEPGKVWFYNSDAYYLLHKILEKATNKSLDEFTQQELGNKIKMYGKWVNYKGANIYFSNAKSFLNFGKLILEKGKFEGKFIFNWDDYFTKMLQSSQNINPSYGYLWWLNGKSSITFPGLTQSFKQSLDPFAPKDLCAALGKNGQFLDVVPSENLIIVRFGEAPDANAVPIKFHREMWREIMK</sequence>
<dbReference type="Proteomes" id="UP000236738">
    <property type="component" value="Unassembled WGS sequence"/>
</dbReference>
<dbReference type="PANTHER" id="PTHR43283">
    <property type="entry name" value="BETA-LACTAMASE-RELATED"/>
    <property type="match status" value="1"/>
</dbReference>
<feature type="domain" description="Beta-lactamase-related" evidence="2">
    <location>
        <begin position="43"/>
        <end position="199"/>
    </location>
</feature>
<dbReference type="AlphaFoldDB" id="A0A1H5UWM9"/>
<dbReference type="EMBL" id="FNUS01000001">
    <property type="protein sequence ID" value="SEF79423.1"/>
    <property type="molecule type" value="Genomic_DNA"/>
</dbReference>
<feature type="signal peptide" evidence="1">
    <location>
        <begin position="1"/>
        <end position="19"/>
    </location>
</feature>
<proteinExistence type="predicted"/>
<protein>
    <submittedName>
        <fullName evidence="3">CubicO group peptidase, beta-lactamase class C family</fullName>
    </submittedName>
</protein>
<dbReference type="InterPro" id="IPR050789">
    <property type="entry name" value="Diverse_Enzym_Activities"/>
</dbReference>
<gene>
    <name evidence="3" type="ORF">SAMN05421847_0953</name>
</gene>
<dbReference type="SUPFAM" id="SSF56601">
    <property type="entry name" value="beta-lactamase/transpeptidase-like"/>
    <property type="match status" value="1"/>
</dbReference>
<accession>A0A1H5UWM9</accession>
<keyword evidence="4" id="KW-1185">Reference proteome</keyword>
<dbReference type="InterPro" id="IPR001466">
    <property type="entry name" value="Beta-lactam-related"/>
</dbReference>
<organism evidence="3 4">
    <name type="scientific">Halpernia humi</name>
    <dbReference type="NCBI Taxonomy" id="493375"/>
    <lineage>
        <taxon>Bacteria</taxon>
        <taxon>Pseudomonadati</taxon>
        <taxon>Bacteroidota</taxon>
        <taxon>Flavobacteriia</taxon>
        <taxon>Flavobacteriales</taxon>
        <taxon>Weeksellaceae</taxon>
        <taxon>Chryseobacterium group</taxon>
        <taxon>Halpernia</taxon>
    </lineage>
</organism>
<dbReference type="Gene3D" id="3.40.710.10">
    <property type="entry name" value="DD-peptidase/beta-lactamase superfamily"/>
    <property type="match status" value="1"/>
</dbReference>
<dbReference type="PANTHER" id="PTHR43283:SF7">
    <property type="entry name" value="BETA-LACTAMASE-RELATED DOMAIN-CONTAINING PROTEIN"/>
    <property type="match status" value="1"/>
</dbReference>
<dbReference type="InterPro" id="IPR012338">
    <property type="entry name" value="Beta-lactam/transpept-like"/>
</dbReference>
<evidence type="ECO:0000256" key="1">
    <source>
        <dbReference type="SAM" id="SignalP"/>
    </source>
</evidence>
<evidence type="ECO:0000313" key="4">
    <source>
        <dbReference type="Proteomes" id="UP000236738"/>
    </source>
</evidence>
<feature type="chain" id="PRO_5009286592" evidence="1">
    <location>
        <begin position="20"/>
        <end position="333"/>
    </location>
</feature>